<evidence type="ECO:0000313" key="2">
    <source>
        <dbReference type="EMBL" id="RAL69434.1"/>
    </source>
</evidence>
<dbReference type="EMBL" id="CP011127">
    <property type="protein sequence ID" value="AMU86189.1"/>
    <property type="molecule type" value="Genomic_DNA"/>
</dbReference>
<dbReference type="EMBL" id="QGLC01000009">
    <property type="protein sequence ID" value="RAL69434.1"/>
    <property type="molecule type" value="Genomic_DNA"/>
</dbReference>
<organism evidence="1 4">
    <name type="scientific">Dehalococcoides mccartyi</name>
    <dbReference type="NCBI Taxonomy" id="61435"/>
    <lineage>
        <taxon>Bacteria</taxon>
        <taxon>Bacillati</taxon>
        <taxon>Chloroflexota</taxon>
        <taxon>Dehalococcoidia</taxon>
        <taxon>Dehalococcoidales</taxon>
        <taxon>Dehalococcoidaceae</taxon>
        <taxon>Dehalococcoides</taxon>
    </lineage>
</organism>
<gene>
    <name evidence="3" type="ORF">C1G86_0378</name>
    <name evidence="2" type="ORF">C1G87_0394</name>
    <name evidence="1" type="ORF">Dm11a5_0363</name>
</gene>
<dbReference type="PATRIC" id="fig|61435.8.peg.362"/>
<reference evidence="1 4" key="1">
    <citation type="submission" date="2015-03" db="EMBL/GenBank/DDBJ databases">
        <title>Genomic characterization of Dehalococcoides mccartyi strain 11a5, an unusal plasmid-containing chloroethene dechlorinator.</title>
        <authorList>
            <person name="Zhao S."/>
            <person name="Ding C."/>
            <person name="He J."/>
        </authorList>
    </citation>
    <scope>NUCLEOTIDE SEQUENCE [LARGE SCALE GENOMIC DNA]</scope>
    <source>
        <strain evidence="1 4">11a5</strain>
    </source>
</reference>
<sequence>MSTPDKTIIPGICVKKTQSFADLNSRQVKIGMSWQVKTGEINFNWV</sequence>
<evidence type="ECO:0000313" key="6">
    <source>
        <dbReference type="Proteomes" id="UP000249146"/>
    </source>
</evidence>
<accession>A0A142V971</accession>
<dbReference type="EMBL" id="QGLD01000008">
    <property type="protein sequence ID" value="RAL70743.1"/>
    <property type="molecule type" value="Genomic_DNA"/>
</dbReference>
<dbReference type="Proteomes" id="UP000249146">
    <property type="component" value="Unassembled WGS sequence"/>
</dbReference>
<dbReference type="Proteomes" id="UP000076394">
    <property type="component" value="Chromosome"/>
</dbReference>
<reference evidence="5 6" key="2">
    <citation type="submission" date="2018-05" db="EMBL/GenBank/DDBJ databases">
        <title>Draft genome sequences of Dehalococcoides mccartyi strains RC and KS.</title>
        <authorList>
            <person name="Higgins S.A."/>
            <person name="Padilla-Crespo E."/>
            <person name="Loeffler F.E."/>
        </authorList>
    </citation>
    <scope>NUCLEOTIDE SEQUENCE [LARGE SCALE GENOMIC DNA]</scope>
    <source>
        <strain evidence="3 5">KS</strain>
        <strain evidence="2 6">RC</strain>
    </source>
</reference>
<name>A0A142V971_9CHLR</name>
<dbReference type="Proteomes" id="UP000248786">
    <property type="component" value="Unassembled WGS sequence"/>
</dbReference>
<evidence type="ECO:0000313" key="3">
    <source>
        <dbReference type="EMBL" id="RAL70743.1"/>
    </source>
</evidence>
<evidence type="ECO:0000313" key="5">
    <source>
        <dbReference type="Proteomes" id="UP000248786"/>
    </source>
</evidence>
<evidence type="ECO:0000313" key="1">
    <source>
        <dbReference type="EMBL" id="AMU86189.1"/>
    </source>
</evidence>
<proteinExistence type="predicted"/>
<protein>
    <submittedName>
        <fullName evidence="1">Uncharacterized protein</fullName>
    </submittedName>
</protein>
<evidence type="ECO:0000313" key="4">
    <source>
        <dbReference type="Proteomes" id="UP000076394"/>
    </source>
</evidence>
<dbReference type="AlphaFoldDB" id="A0A142V971"/>